<dbReference type="Gene3D" id="1.25.10.10">
    <property type="entry name" value="Leucine-rich Repeat Variant"/>
    <property type="match status" value="1"/>
</dbReference>
<dbReference type="InterPro" id="IPR016024">
    <property type="entry name" value="ARM-type_fold"/>
</dbReference>
<feature type="compositionally biased region" description="Polar residues" evidence="1">
    <location>
        <begin position="647"/>
        <end position="657"/>
    </location>
</feature>
<reference evidence="2" key="1">
    <citation type="journal article" date="2013" name="Genetics">
        <title>The draft genome and transcriptome of Panagrellus redivivus are shaped by the harsh demands of a free-living lifestyle.</title>
        <authorList>
            <person name="Srinivasan J."/>
            <person name="Dillman A.R."/>
            <person name="Macchietto M.G."/>
            <person name="Heikkinen L."/>
            <person name="Lakso M."/>
            <person name="Fracchia K.M."/>
            <person name="Antoshechkin I."/>
            <person name="Mortazavi A."/>
            <person name="Wong G."/>
            <person name="Sternberg P.W."/>
        </authorList>
    </citation>
    <scope>NUCLEOTIDE SEQUENCE [LARGE SCALE GENOMIC DNA]</scope>
    <source>
        <strain evidence="2">MT8872</strain>
    </source>
</reference>
<feature type="region of interest" description="Disordered" evidence="1">
    <location>
        <begin position="297"/>
        <end position="367"/>
    </location>
</feature>
<evidence type="ECO:0000313" key="2">
    <source>
        <dbReference type="Proteomes" id="UP000492821"/>
    </source>
</evidence>
<evidence type="ECO:0000313" key="3">
    <source>
        <dbReference type="WBParaSite" id="Pan_g7113.t1"/>
    </source>
</evidence>
<dbReference type="WBParaSite" id="Pan_g7113.t1">
    <property type="protein sequence ID" value="Pan_g7113.t1"/>
    <property type="gene ID" value="Pan_g7113"/>
</dbReference>
<accession>A0A7E4W434</accession>
<feature type="compositionally biased region" description="Polar residues" evidence="1">
    <location>
        <begin position="516"/>
        <end position="525"/>
    </location>
</feature>
<dbReference type="AlphaFoldDB" id="A0A7E4W434"/>
<feature type="region of interest" description="Disordered" evidence="1">
    <location>
        <begin position="567"/>
        <end position="605"/>
    </location>
</feature>
<feature type="compositionally biased region" description="Polar residues" evidence="1">
    <location>
        <begin position="573"/>
        <end position="588"/>
    </location>
</feature>
<protein>
    <submittedName>
        <fullName evidence="3">Armadillo-type protein</fullName>
    </submittedName>
</protein>
<evidence type="ECO:0000256" key="1">
    <source>
        <dbReference type="SAM" id="MobiDB-lite"/>
    </source>
</evidence>
<dbReference type="Proteomes" id="UP000492821">
    <property type="component" value="Unassembled WGS sequence"/>
</dbReference>
<name>A0A7E4W434_PANRE</name>
<dbReference type="SUPFAM" id="SSF48371">
    <property type="entry name" value="ARM repeat"/>
    <property type="match status" value="1"/>
</dbReference>
<feature type="region of interest" description="Disordered" evidence="1">
    <location>
        <begin position="516"/>
        <end position="536"/>
    </location>
</feature>
<feature type="compositionally biased region" description="Polar residues" evidence="1">
    <location>
        <begin position="596"/>
        <end position="605"/>
    </location>
</feature>
<feature type="region of interest" description="Disordered" evidence="1">
    <location>
        <begin position="626"/>
        <end position="712"/>
    </location>
</feature>
<organism evidence="2 3">
    <name type="scientific">Panagrellus redivivus</name>
    <name type="common">Microworm</name>
    <dbReference type="NCBI Taxonomy" id="6233"/>
    <lineage>
        <taxon>Eukaryota</taxon>
        <taxon>Metazoa</taxon>
        <taxon>Ecdysozoa</taxon>
        <taxon>Nematoda</taxon>
        <taxon>Chromadorea</taxon>
        <taxon>Rhabditida</taxon>
        <taxon>Tylenchina</taxon>
        <taxon>Panagrolaimomorpha</taxon>
        <taxon>Panagrolaimoidea</taxon>
        <taxon>Panagrolaimidae</taxon>
        <taxon>Panagrellus</taxon>
    </lineage>
</organism>
<reference evidence="3" key="2">
    <citation type="submission" date="2020-10" db="UniProtKB">
        <authorList>
            <consortium name="WormBaseParasite"/>
        </authorList>
    </citation>
    <scope>IDENTIFICATION</scope>
</reference>
<feature type="compositionally biased region" description="Polar residues" evidence="1">
    <location>
        <begin position="297"/>
        <end position="309"/>
    </location>
</feature>
<keyword evidence="2" id="KW-1185">Reference proteome</keyword>
<sequence length="748" mass="83371">MNVTFQEAANNSAISPHQRSRQFVEQLRKFIQAAENPNASAAQAGAGLSDVGFLLLRLKDQLLSTDQRNIGFPGEFASKQHNGLVLLIKVVVVLQGIINLVNNKASKFSSLLNRKNSATNVRRKASVSEADCMECIKLILEKAPHVWQILLENPQNLEVILYSINSPQLDSKCYALEIVIGLLDQSHGFEHLFRSLTMISARTGDYMRLSIIISQLKHGLHTSKLHIQILVAKLMNKLLLRAPSSHHRMLIQAEASLAHYSVDYVEKLLINNGGLLGGREVLNDELAIWRNLCSSTTGTPNAGNSTRSADSGHHRVSQLNSYESSEDSSRNRRGRTAFKNPPAQTSVTKNIERQRLRRHGDTPNYYHHESLHTLSKSRENLDGLQSPQRMFGHDDFERMGRMRRVKSESAMGVEEPEEDHYSTQNRRLKRFGVNDYSEYATPPNATNSMFNAKMSQSIHDLSSAHLMSPPLINSMPPRSAEAPGKFYTGNPGVYAQSGQNEFSTLNRVLRRTVSPAYSNADSQPEQPGLPGYPSAQIPPTHGGFSYLFPTLPMVDRVSGRTRSPEVYVETPMSPHSNHISPRSRQTYDYQPAISPRSGQPLQGQQAVDSSGNVVYIPINMVEKQQNDALSPRMAELSPPSHERYHDTSMSNLNTDGSLHNRHDKRRHPDNGAFSEGNAGMQKHAASPHSSTQPPAPRDDKNNQNYATATPLGKDVRDALREFDYLNDYEASSVRSGTISHNPTAIYHF</sequence>
<dbReference type="InterPro" id="IPR011989">
    <property type="entry name" value="ARM-like"/>
</dbReference>
<proteinExistence type="predicted"/>